<evidence type="ECO:0000313" key="2">
    <source>
        <dbReference type="EMBL" id="CCF84794.1"/>
    </source>
</evidence>
<name>I4EJD2_9BACT</name>
<proteinExistence type="predicted"/>
<keyword evidence="3" id="KW-1185">Reference proteome</keyword>
<feature type="region of interest" description="Disordered" evidence="1">
    <location>
        <begin position="27"/>
        <end position="46"/>
    </location>
</feature>
<comment type="caution">
    <text evidence="2">The sequence shown here is derived from an EMBL/GenBank/DDBJ whole genome shotgun (WGS) entry which is preliminary data.</text>
</comment>
<sequence>MKTLATLVHVHPGFLSLDVVLMGNGLDNKTGRTRGALGGTWRTRQR</sequence>
<gene>
    <name evidence="2" type="ORF">NITHO_3970002</name>
</gene>
<organism evidence="2 3">
    <name type="scientific">Nitrolancea hollandica Lb</name>
    <dbReference type="NCBI Taxonomy" id="1129897"/>
    <lineage>
        <taxon>Bacteria</taxon>
        <taxon>Pseudomonadati</taxon>
        <taxon>Thermomicrobiota</taxon>
        <taxon>Thermomicrobia</taxon>
        <taxon>Sphaerobacterales</taxon>
        <taxon>Sphaerobacterineae</taxon>
        <taxon>Sphaerobacteraceae</taxon>
        <taxon>Nitrolancea</taxon>
    </lineage>
</organism>
<evidence type="ECO:0000256" key="1">
    <source>
        <dbReference type="SAM" id="MobiDB-lite"/>
    </source>
</evidence>
<dbReference type="AlphaFoldDB" id="I4EJD2"/>
<dbReference type="EMBL" id="CAGS01000331">
    <property type="protein sequence ID" value="CCF84794.1"/>
    <property type="molecule type" value="Genomic_DNA"/>
</dbReference>
<reference evidence="2 3" key="1">
    <citation type="journal article" date="2012" name="ISME J.">
        <title>Nitrification expanded: discovery, physiology and genomics of a nitrite-oxidizing bacterium from the phylum Chloroflexi.</title>
        <authorList>
            <person name="Sorokin D.Y."/>
            <person name="Lucker S."/>
            <person name="Vejmelkova D."/>
            <person name="Kostrikina N.A."/>
            <person name="Kleerebezem R."/>
            <person name="Rijpstra W.I."/>
            <person name="Damste J.S."/>
            <person name="Le Paslier D."/>
            <person name="Muyzer G."/>
            <person name="Wagner M."/>
            <person name="van Loosdrecht M.C."/>
            <person name="Daims H."/>
        </authorList>
    </citation>
    <scope>NUCLEOTIDE SEQUENCE [LARGE SCALE GENOMIC DNA]</scope>
    <source>
        <strain evidence="3">none</strain>
    </source>
</reference>
<dbReference type="Proteomes" id="UP000004221">
    <property type="component" value="Unassembled WGS sequence"/>
</dbReference>
<accession>I4EJD2</accession>
<evidence type="ECO:0000313" key="3">
    <source>
        <dbReference type="Proteomes" id="UP000004221"/>
    </source>
</evidence>
<protein>
    <submittedName>
        <fullName evidence="2">Uncharacterized protein</fullName>
    </submittedName>
</protein>